<dbReference type="AlphaFoldDB" id="A0A139IPC6"/>
<accession>A0A139IPC6</accession>
<keyword evidence="2" id="KW-1185">Reference proteome</keyword>
<proteinExistence type="predicted"/>
<protein>
    <submittedName>
        <fullName evidence="1">Uncharacterized protein</fullName>
    </submittedName>
</protein>
<name>A0A139IPC6_9PEZI</name>
<evidence type="ECO:0000313" key="1">
    <source>
        <dbReference type="EMBL" id="KXT16452.1"/>
    </source>
</evidence>
<sequence>MISIGLGGGAIPVAAGGTLPFTLPPLSRSRLGDPPIRFQDDCSSVGEVATLEIADDLDQELVDNECLRAHIRPTQRTSPAVHHTWPAWLFAFAHAEEDLKVEYIFMQAFHATNRHVDQFRAGVRVVELNGHGAGCDGDIVITSHVVSRERLLNCRQRVFSGYAE</sequence>
<dbReference type="Proteomes" id="UP000073492">
    <property type="component" value="Unassembled WGS sequence"/>
</dbReference>
<comment type="caution">
    <text evidence="1">The sequence shown here is derived from an EMBL/GenBank/DDBJ whole genome shotgun (WGS) entry which is preliminary data.</text>
</comment>
<dbReference type="EMBL" id="LFZO01000036">
    <property type="protein sequence ID" value="KXT16452.1"/>
    <property type="molecule type" value="Genomic_DNA"/>
</dbReference>
<gene>
    <name evidence="1" type="ORF">AC579_1775</name>
</gene>
<reference evidence="1 2" key="1">
    <citation type="submission" date="2015-07" db="EMBL/GenBank/DDBJ databases">
        <title>Comparative genomics of the Sigatoka disease complex on banana suggests a link between parallel evolutionary changes in Pseudocercospora fijiensis and Pseudocercospora eumusae and increased virulence on the banana host.</title>
        <authorList>
            <person name="Chang T.-C."/>
            <person name="Salvucci A."/>
            <person name="Crous P.W."/>
            <person name="Stergiopoulos I."/>
        </authorList>
    </citation>
    <scope>NUCLEOTIDE SEQUENCE [LARGE SCALE GENOMIC DNA]</scope>
    <source>
        <strain evidence="1 2">CBS 116634</strain>
    </source>
</reference>
<organism evidence="1 2">
    <name type="scientific">Pseudocercospora musae</name>
    <dbReference type="NCBI Taxonomy" id="113226"/>
    <lineage>
        <taxon>Eukaryota</taxon>
        <taxon>Fungi</taxon>
        <taxon>Dikarya</taxon>
        <taxon>Ascomycota</taxon>
        <taxon>Pezizomycotina</taxon>
        <taxon>Dothideomycetes</taxon>
        <taxon>Dothideomycetidae</taxon>
        <taxon>Mycosphaerellales</taxon>
        <taxon>Mycosphaerellaceae</taxon>
        <taxon>Pseudocercospora</taxon>
    </lineage>
</organism>
<evidence type="ECO:0000313" key="2">
    <source>
        <dbReference type="Proteomes" id="UP000073492"/>
    </source>
</evidence>